<protein>
    <submittedName>
        <fullName evidence="2">Uncharacterized protein</fullName>
    </submittedName>
</protein>
<feature type="region of interest" description="Disordered" evidence="1">
    <location>
        <begin position="1"/>
        <end position="31"/>
    </location>
</feature>
<gene>
    <name evidence="2" type="ORF">GCM10009576_002850</name>
</gene>
<evidence type="ECO:0000256" key="1">
    <source>
        <dbReference type="SAM" id="MobiDB-lite"/>
    </source>
</evidence>
<proteinExistence type="predicted"/>
<dbReference type="Proteomes" id="UP001500033">
    <property type="component" value="Unassembled WGS sequence"/>
</dbReference>
<feature type="region of interest" description="Disordered" evidence="1">
    <location>
        <begin position="105"/>
        <end position="127"/>
    </location>
</feature>
<evidence type="ECO:0000313" key="3">
    <source>
        <dbReference type="Proteomes" id="UP001500033"/>
    </source>
</evidence>
<sequence>MRVTAVPGAPETVNAPLPRSNGVSTPQSTHRRIGEVPAAQQPRIGVHRDGTADPGTLPVQGAHSIRDSCHGEHIRRLGARDGGDIRAGRVHPQMKPALRRRSRWQPGGIERNGHQVVPGDAGQRHSRRDEHGGALARRHMTERVHQAQRGHHMAGFGQLVAQTGLEYLLPIACHTLNCMQLEGRRKG</sequence>
<comment type="caution">
    <text evidence="2">The sequence shown here is derived from an EMBL/GenBank/DDBJ whole genome shotgun (WGS) entry which is preliminary data.</text>
</comment>
<name>A0ABN3ECA0_9ACTN</name>
<reference evidence="2 3" key="1">
    <citation type="journal article" date="2019" name="Int. J. Syst. Evol. Microbiol.">
        <title>The Global Catalogue of Microorganisms (GCM) 10K type strain sequencing project: providing services to taxonomists for standard genome sequencing and annotation.</title>
        <authorList>
            <consortium name="The Broad Institute Genomics Platform"/>
            <consortium name="The Broad Institute Genome Sequencing Center for Infectious Disease"/>
            <person name="Wu L."/>
            <person name="Ma J."/>
        </authorList>
    </citation>
    <scope>NUCLEOTIDE SEQUENCE [LARGE SCALE GENOMIC DNA]</scope>
    <source>
        <strain evidence="2 3">JCM 11445</strain>
    </source>
</reference>
<organism evidence="2 3">
    <name type="scientific">Streptomyces rhizosphaericus</name>
    <dbReference type="NCBI Taxonomy" id="114699"/>
    <lineage>
        <taxon>Bacteria</taxon>
        <taxon>Bacillati</taxon>
        <taxon>Actinomycetota</taxon>
        <taxon>Actinomycetes</taxon>
        <taxon>Kitasatosporales</taxon>
        <taxon>Streptomycetaceae</taxon>
        <taxon>Streptomyces</taxon>
        <taxon>Streptomyces violaceusniger group</taxon>
    </lineage>
</organism>
<accession>A0ABN3ECA0</accession>
<evidence type="ECO:0000313" key="2">
    <source>
        <dbReference type="EMBL" id="GAA0967769.1"/>
    </source>
</evidence>
<dbReference type="EMBL" id="BAAAIE010000001">
    <property type="protein sequence ID" value="GAA0967769.1"/>
    <property type="molecule type" value="Genomic_DNA"/>
</dbReference>
<keyword evidence="3" id="KW-1185">Reference proteome</keyword>